<accession>A0A6M3LMF4</accession>
<evidence type="ECO:0000313" key="1">
    <source>
        <dbReference type="EMBL" id="QJA96446.1"/>
    </source>
</evidence>
<protein>
    <submittedName>
        <fullName evidence="1">Uncharacterized protein</fullName>
    </submittedName>
</protein>
<gene>
    <name evidence="1" type="ORF">MM415B08653_0006</name>
</gene>
<sequence length="58" mass="7012">MFSKKHYKALAKLIHYNLTKEEYSYPFNRFLSRLADMLENDNPQFDRDKFFSACDGQK</sequence>
<dbReference type="EMBL" id="MT143401">
    <property type="protein sequence ID" value="QJA96446.1"/>
    <property type="molecule type" value="Genomic_DNA"/>
</dbReference>
<dbReference type="AlphaFoldDB" id="A0A6M3LMF4"/>
<organism evidence="1">
    <name type="scientific">viral metagenome</name>
    <dbReference type="NCBI Taxonomy" id="1070528"/>
    <lineage>
        <taxon>unclassified sequences</taxon>
        <taxon>metagenomes</taxon>
        <taxon>organismal metagenomes</taxon>
    </lineage>
</organism>
<name>A0A6M3LMF4_9ZZZZ</name>
<reference evidence="1" key="1">
    <citation type="submission" date="2020-03" db="EMBL/GenBank/DDBJ databases">
        <title>The deep terrestrial virosphere.</title>
        <authorList>
            <person name="Holmfeldt K."/>
            <person name="Nilsson E."/>
            <person name="Simone D."/>
            <person name="Lopez-Fernandez M."/>
            <person name="Wu X."/>
            <person name="de Brujin I."/>
            <person name="Lundin D."/>
            <person name="Andersson A."/>
            <person name="Bertilsson S."/>
            <person name="Dopson M."/>
        </authorList>
    </citation>
    <scope>NUCLEOTIDE SEQUENCE</scope>
    <source>
        <strain evidence="1">MM415B08653</strain>
    </source>
</reference>
<proteinExistence type="predicted"/>